<keyword evidence="1" id="KW-0812">Transmembrane</keyword>
<protein>
    <submittedName>
        <fullName evidence="2">Uncharacterized protein</fullName>
    </submittedName>
</protein>
<name>A0A0A9ERU4_ARUDO</name>
<feature type="transmembrane region" description="Helical" evidence="1">
    <location>
        <begin position="12"/>
        <end position="31"/>
    </location>
</feature>
<reference evidence="2" key="2">
    <citation type="journal article" date="2015" name="Data Brief">
        <title>Shoot transcriptome of the giant reed, Arundo donax.</title>
        <authorList>
            <person name="Barrero R.A."/>
            <person name="Guerrero F.D."/>
            <person name="Moolhuijzen P."/>
            <person name="Goolsby J.A."/>
            <person name="Tidwell J."/>
            <person name="Bellgard S.E."/>
            <person name="Bellgard M.I."/>
        </authorList>
    </citation>
    <scope>NUCLEOTIDE SEQUENCE</scope>
    <source>
        <tissue evidence="2">Shoot tissue taken approximately 20 cm above the soil surface</tissue>
    </source>
</reference>
<accession>A0A0A9ERU4</accession>
<keyword evidence="1" id="KW-1133">Transmembrane helix</keyword>
<keyword evidence="1" id="KW-0472">Membrane</keyword>
<proteinExistence type="predicted"/>
<reference evidence="2" key="1">
    <citation type="submission" date="2014-09" db="EMBL/GenBank/DDBJ databases">
        <authorList>
            <person name="Magalhaes I.L.F."/>
            <person name="Oliveira U."/>
            <person name="Santos F.R."/>
            <person name="Vidigal T.H.D.A."/>
            <person name="Brescovit A.D."/>
            <person name="Santos A.J."/>
        </authorList>
    </citation>
    <scope>NUCLEOTIDE SEQUENCE</scope>
    <source>
        <tissue evidence="2">Shoot tissue taken approximately 20 cm above the soil surface</tissue>
    </source>
</reference>
<sequence>MLPEEKPRNLLTVFGLALPVSSIFISLRLPLSLSQRVRSKAPTAFTATSKLPQPGTRGG</sequence>
<dbReference type="EMBL" id="GBRH01194431">
    <property type="protein sequence ID" value="JAE03465.1"/>
    <property type="molecule type" value="Transcribed_RNA"/>
</dbReference>
<evidence type="ECO:0000313" key="2">
    <source>
        <dbReference type="EMBL" id="JAE03465.1"/>
    </source>
</evidence>
<dbReference type="AlphaFoldDB" id="A0A0A9ERU4"/>
<organism evidence="2">
    <name type="scientific">Arundo donax</name>
    <name type="common">Giant reed</name>
    <name type="synonym">Donax arundinaceus</name>
    <dbReference type="NCBI Taxonomy" id="35708"/>
    <lineage>
        <taxon>Eukaryota</taxon>
        <taxon>Viridiplantae</taxon>
        <taxon>Streptophyta</taxon>
        <taxon>Embryophyta</taxon>
        <taxon>Tracheophyta</taxon>
        <taxon>Spermatophyta</taxon>
        <taxon>Magnoliopsida</taxon>
        <taxon>Liliopsida</taxon>
        <taxon>Poales</taxon>
        <taxon>Poaceae</taxon>
        <taxon>PACMAD clade</taxon>
        <taxon>Arundinoideae</taxon>
        <taxon>Arundineae</taxon>
        <taxon>Arundo</taxon>
    </lineage>
</organism>
<evidence type="ECO:0000256" key="1">
    <source>
        <dbReference type="SAM" id="Phobius"/>
    </source>
</evidence>